<dbReference type="EMBL" id="CAJOBI010128705">
    <property type="protein sequence ID" value="CAF4714037.1"/>
    <property type="molecule type" value="Genomic_DNA"/>
</dbReference>
<feature type="non-terminal residue" evidence="1">
    <location>
        <position position="48"/>
    </location>
</feature>
<dbReference type="InterPro" id="IPR012295">
    <property type="entry name" value="TBP_dom_sf"/>
</dbReference>
<dbReference type="AlphaFoldDB" id="A0A8S3ACT1"/>
<dbReference type="SUPFAM" id="SSF55711">
    <property type="entry name" value="Subdomain of clathrin and coatomer appendage domain"/>
    <property type="match status" value="1"/>
</dbReference>
<reference evidence="1" key="1">
    <citation type="submission" date="2021-02" db="EMBL/GenBank/DDBJ databases">
        <authorList>
            <person name="Nowell W R."/>
        </authorList>
    </citation>
    <scope>NUCLEOTIDE SEQUENCE</scope>
</reference>
<organism evidence="1 2">
    <name type="scientific">Rotaria magnacalcarata</name>
    <dbReference type="NCBI Taxonomy" id="392030"/>
    <lineage>
        <taxon>Eukaryota</taxon>
        <taxon>Metazoa</taxon>
        <taxon>Spiralia</taxon>
        <taxon>Gnathifera</taxon>
        <taxon>Rotifera</taxon>
        <taxon>Eurotatoria</taxon>
        <taxon>Bdelloidea</taxon>
        <taxon>Philodinida</taxon>
        <taxon>Philodinidae</taxon>
        <taxon>Rotaria</taxon>
    </lineage>
</organism>
<sequence>LEDVEVTVSDHVQKVLKTNWSASWEEIGAENELEDTYTLSIATLEECV</sequence>
<dbReference type="GO" id="GO:0006886">
    <property type="term" value="P:intracellular protein transport"/>
    <property type="evidence" value="ECO:0007669"/>
    <property type="project" value="InterPro"/>
</dbReference>
<comment type="caution">
    <text evidence="1">The sequence shown here is derived from an EMBL/GenBank/DDBJ whole genome shotgun (WGS) entry which is preliminary data.</text>
</comment>
<evidence type="ECO:0000313" key="2">
    <source>
        <dbReference type="Proteomes" id="UP000676336"/>
    </source>
</evidence>
<dbReference type="GO" id="GO:0016192">
    <property type="term" value="P:vesicle-mediated transport"/>
    <property type="evidence" value="ECO:0007669"/>
    <property type="project" value="InterPro"/>
</dbReference>
<dbReference type="GO" id="GO:0030117">
    <property type="term" value="C:membrane coat"/>
    <property type="evidence" value="ECO:0007669"/>
    <property type="project" value="InterPro"/>
</dbReference>
<accession>A0A8S3ACT1</accession>
<feature type="non-terminal residue" evidence="1">
    <location>
        <position position="1"/>
    </location>
</feature>
<dbReference type="InterPro" id="IPR009028">
    <property type="entry name" value="Coatomer/calthrin_app_sub_C"/>
</dbReference>
<name>A0A8S3ACT1_9BILA</name>
<proteinExistence type="predicted"/>
<dbReference type="Proteomes" id="UP000676336">
    <property type="component" value="Unassembled WGS sequence"/>
</dbReference>
<protein>
    <submittedName>
        <fullName evidence="1">Uncharacterized protein</fullName>
    </submittedName>
</protein>
<dbReference type="Gene3D" id="3.30.310.10">
    <property type="entry name" value="TATA-Binding Protein"/>
    <property type="match status" value="1"/>
</dbReference>
<gene>
    <name evidence="1" type="ORF">SMN809_LOCUS43567</name>
</gene>
<evidence type="ECO:0000313" key="1">
    <source>
        <dbReference type="EMBL" id="CAF4714037.1"/>
    </source>
</evidence>